<dbReference type="InterPro" id="IPR052592">
    <property type="entry name" value="LRR-RLK"/>
</dbReference>
<protein>
    <recommendedName>
        <fullName evidence="8">Protein kinase domain-containing protein</fullName>
    </recommendedName>
</protein>
<dbReference type="AlphaFoldDB" id="A0AAV8PIM5"/>
<reference evidence="9 10" key="1">
    <citation type="submission" date="2022-12" db="EMBL/GenBank/DDBJ databases">
        <title>Chromosome-scale assembly of the Ensete ventricosum genome.</title>
        <authorList>
            <person name="Dussert Y."/>
            <person name="Stocks J."/>
            <person name="Wendawek A."/>
            <person name="Woldeyes F."/>
            <person name="Nichols R.A."/>
            <person name="Borrell J.S."/>
        </authorList>
    </citation>
    <scope>NUCLEOTIDE SEQUENCE [LARGE SCALE GENOMIC DNA]</scope>
    <source>
        <strain evidence="10">cv. Maze</strain>
        <tissue evidence="9">Seeds</tissue>
    </source>
</reference>
<evidence type="ECO:0000256" key="2">
    <source>
        <dbReference type="ARBA" id="ARBA00022614"/>
    </source>
</evidence>
<dbReference type="Proteomes" id="UP001222027">
    <property type="component" value="Unassembled WGS sequence"/>
</dbReference>
<sequence>MVQVLFTMKLTRYRWGEQSENDGDQQQYRKEKREAGGRPKGPITRWKTSGSGVEESTIGGSLALFNGHTKSPIPREPSLVGQSIACSVDQPPCFAWVRARDWRRRADRCTSWTGVTCSAAGRVVALDISGLRRTRVGHLSPQFIVDGLRNLTQLRSFNATGFALPGSIPDWLGADLAPTFATLVLGDASVAGFIPYSFGGVASIAVLVLAGNAITGNIPTTLGQLDNLTLLDLSHNALSGPIPTSLGALANLLYFDLSSNFLSGPVPLALGSLRNLKTLILANNSLSGSVPSQLGDLSGSRDLVFGQVEQQESGGAAASSGGGTQFSNGLHERLVPFLGHCLRKENEKILVYKYVPNGDLYTALLRKPAPEGGIHSLDWLKRLKIATGIAQVLYYLHHECSLPLVHRDIQTSSILLDDKFEVRLGSLSEACPHEEAHHDVFARLLRMLYSLYHLLGNQNKVFPNLLQPVRTMYIVLARCCSSYIVWAKDKLHLHV</sequence>
<dbReference type="SUPFAM" id="SSF56112">
    <property type="entry name" value="Protein kinase-like (PK-like)"/>
    <property type="match status" value="1"/>
</dbReference>
<evidence type="ECO:0000256" key="1">
    <source>
        <dbReference type="ARBA" id="ARBA00004370"/>
    </source>
</evidence>
<dbReference type="InterPro" id="IPR001245">
    <property type="entry name" value="Ser-Thr/Tyr_kinase_cat_dom"/>
</dbReference>
<dbReference type="Gene3D" id="1.10.510.10">
    <property type="entry name" value="Transferase(Phosphotransferase) domain 1"/>
    <property type="match status" value="1"/>
</dbReference>
<keyword evidence="2" id="KW-0433">Leucine-rich repeat</keyword>
<dbReference type="SUPFAM" id="SSF52058">
    <property type="entry name" value="L domain-like"/>
    <property type="match status" value="1"/>
</dbReference>
<evidence type="ECO:0000313" key="9">
    <source>
        <dbReference type="EMBL" id="KAJ8491738.1"/>
    </source>
</evidence>
<dbReference type="PANTHER" id="PTHR48054">
    <property type="entry name" value="RECEPTOR KINASE-LIKE PROTEIN XA21"/>
    <property type="match status" value="1"/>
</dbReference>
<gene>
    <name evidence="9" type="ORF">OPV22_013459</name>
</gene>
<keyword evidence="4" id="KW-0677">Repeat</keyword>
<comment type="caution">
    <text evidence="9">The sequence shown here is derived from an EMBL/GenBank/DDBJ whole genome shotgun (WGS) entry which is preliminary data.</text>
</comment>
<dbReference type="GO" id="GO:0004672">
    <property type="term" value="F:protein kinase activity"/>
    <property type="evidence" value="ECO:0007669"/>
    <property type="project" value="InterPro"/>
</dbReference>
<dbReference type="InterPro" id="IPR000719">
    <property type="entry name" value="Prot_kinase_dom"/>
</dbReference>
<dbReference type="InterPro" id="IPR011009">
    <property type="entry name" value="Kinase-like_dom_sf"/>
</dbReference>
<dbReference type="GO" id="GO:0005524">
    <property type="term" value="F:ATP binding"/>
    <property type="evidence" value="ECO:0007669"/>
    <property type="project" value="InterPro"/>
</dbReference>
<keyword evidence="6" id="KW-0472">Membrane</keyword>
<dbReference type="PROSITE" id="PS50011">
    <property type="entry name" value="PROTEIN_KINASE_DOM"/>
    <property type="match status" value="1"/>
</dbReference>
<dbReference type="FunFam" id="3.80.10.10:FF:000383">
    <property type="entry name" value="Leucine-rich repeat receptor protein kinase EMS1"/>
    <property type="match status" value="1"/>
</dbReference>
<evidence type="ECO:0000256" key="7">
    <source>
        <dbReference type="SAM" id="MobiDB-lite"/>
    </source>
</evidence>
<feature type="compositionally biased region" description="Basic and acidic residues" evidence="7">
    <location>
        <begin position="27"/>
        <end position="37"/>
    </location>
</feature>
<accession>A0AAV8PIM5</accession>
<feature type="domain" description="Protein kinase" evidence="8">
    <location>
        <begin position="255"/>
        <end position="495"/>
    </location>
</feature>
<dbReference type="Pfam" id="PF07714">
    <property type="entry name" value="PK_Tyr_Ser-Thr"/>
    <property type="match status" value="1"/>
</dbReference>
<dbReference type="EMBL" id="JAQQAF010000004">
    <property type="protein sequence ID" value="KAJ8491738.1"/>
    <property type="molecule type" value="Genomic_DNA"/>
</dbReference>
<evidence type="ECO:0000313" key="10">
    <source>
        <dbReference type="Proteomes" id="UP001222027"/>
    </source>
</evidence>
<dbReference type="GO" id="GO:0016020">
    <property type="term" value="C:membrane"/>
    <property type="evidence" value="ECO:0007669"/>
    <property type="project" value="UniProtKB-SubCell"/>
</dbReference>
<evidence type="ECO:0000256" key="3">
    <source>
        <dbReference type="ARBA" id="ARBA00022692"/>
    </source>
</evidence>
<dbReference type="Gene3D" id="3.80.10.10">
    <property type="entry name" value="Ribonuclease Inhibitor"/>
    <property type="match status" value="2"/>
</dbReference>
<comment type="subcellular location">
    <subcellularLocation>
        <location evidence="1">Membrane</location>
    </subcellularLocation>
</comment>
<dbReference type="InterPro" id="IPR032675">
    <property type="entry name" value="LRR_dom_sf"/>
</dbReference>
<feature type="region of interest" description="Disordered" evidence="7">
    <location>
        <begin position="17"/>
        <end position="53"/>
    </location>
</feature>
<proteinExistence type="predicted"/>
<dbReference type="InterPro" id="IPR001611">
    <property type="entry name" value="Leu-rich_rpt"/>
</dbReference>
<dbReference type="PANTHER" id="PTHR48054:SF82">
    <property type="entry name" value="LRR RECEPTOR-LIKE SERINE_THREONINE-PROTEIN KINASE FLS2"/>
    <property type="match status" value="1"/>
</dbReference>
<dbReference type="Pfam" id="PF00560">
    <property type="entry name" value="LRR_1"/>
    <property type="match status" value="3"/>
</dbReference>
<evidence type="ECO:0000256" key="5">
    <source>
        <dbReference type="ARBA" id="ARBA00022989"/>
    </source>
</evidence>
<evidence type="ECO:0000259" key="8">
    <source>
        <dbReference type="PROSITE" id="PS50011"/>
    </source>
</evidence>
<evidence type="ECO:0000256" key="6">
    <source>
        <dbReference type="ARBA" id="ARBA00023136"/>
    </source>
</evidence>
<organism evidence="9 10">
    <name type="scientific">Ensete ventricosum</name>
    <name type="common">Abyssinian banana</name>
    <name type="synonym">Musa ensete</name>
    <dbReference type="NCBI Taxonomy" id="4639"/>
    <lineage>
        <taxon>Eukaryota</taxon>
        <taxon>Viridiplantae</taxon>
        <taxon>Streptophyta</taxon>
        <taxon>Embryophyta</taxon>
        <taxon>Tracheophyta</taxon>
        <taxon>Spermatophyta</taxon>
        <taxon>Magnoliopsida</taxon>
        <taxon>Liliopsida</taxon>
        <taxon>Zingiberales</taxon>
        <taxon>Musaceae</taxon>
        <taxon>Ensete</taxon>
    </lineage>
</organism>
<name>A0AAV8PIM5_ENSVE</name>
<evidence type="ECO:0000256" key="4">
    <source>
        <dbReference type="ARBA" id="ARBA00022737"/>
    </source>
</evidence>
<keyword evidence="3" id="KW-0812">Transmembrane</keyword>
<keyword evidence="5" id="KW-1133">Transmembrane helix</keyword>
<keyword evidence="10" id="KW-1185">Reference proteome</keyword>